<dbReference type="GO" id="GO:0006526">
    <property type="term" value="P:L-arginine biosynthetic process"/>
    <property type="evidence" value="ECO:0007669"/>
    <property type="project" value="UniProtKB-UniPathway"/>
</dbReference>
<dbReference type="SUPFAM" id="SSF69864">
    <property type="entry name" value="Argininosuccinate synthetase, C-terminal domain"/>
    <property type="match status" value="1"/>
</dbReference>
<organism evidence="2">
    <name type="scientific">Rosellinia necatrix</name>
    <name type="common">White root-rot fungus</name>
    <dbReference type="NCBI Taxonomy" id="77044"/>
    <lineage>
        <taxon>Eukaryota</taxon>
        <taxon>Fungi</taxon>
        <taxon>Dikarya</taxon>
        <taxon>Ascomycota</taxon>
        <taxon>Pezizomycotina</taxon>
        <taxon>Sordariomycetes</taxon>
        <taxon>Xylariomycetidae</taxon>
        <taxon>Xylariales</taxon>
        <taxon>Xylariaceae</taxon>
        <taxon>Rosellinia</taxon>
    </lineage>
</organism>
<dbReference type="GO" id="GO:0004055">
    <property type="term" value="F:argininosuccinate synthase activity"/>
    <property type="evidence" value="ECO:0007669"/>
    <property type="project" value="InterPro"/>
</dbReference>
<dbReference type="EMBL" id="DF977446">
    <property type="protein sequence ID" value="GAP83008.1"/>
    <property type="molecule type" value="Genomic_DNA"/>
</dbReference>
<evidence type="ECO:0000313" key="3">
    <source>
        <dbReference type="Proteomes" id="UP000054516"/>
    </source>
</evidence>
<dbReference type="Pfam" id="PF20979">
    <property type="entry name" value="Arginosuc_syn_C"/>
    <property type="match status" value="1"/>
</dbReference>
<dbReference type="InterPro" id="IPR024074">
    <property type="entry name" value="AS_cat/multimer_dom_body"/>
</dbReference>
<feature type="domain" description="Arginosuccinate synthase C-terminal" evidence="1">
    <location>
        <begin position="2"/>
        <end position="68"/>
    </location>
</feature>
<dbReference type="UniPathway" id="UPA00068">
    <property type="reaction ID" value="UER00113"/>
</dbReference>
<evidence type="ECO:0000259" key="1">
    <source>
        <dbReference type="Pfam" id="PF20979"/>
    </source>
</evidence>
<name>A0A1S7UJ25_ROSNE</name>
<keyword evidence="3" id="KW-1185">Reference proteome</keyword>
<dbReference type="Gene3D" id="3.90.1260.10">
    <property type="entry name" value="Argininosuccinate synthetase, chain A, domain 2"/>
    <property type="match status" value="1"/>
</dbReference>
<sequence length="99" mass="11200">MTAPDKPTPFTVHFAEGVPVKLEVEVKAATGSFEIFKEANEIRVMFVGLKSRGCYNTPGLTILRLAHPRYLTNLNMLTPHPRLAEDLRYWPCRVAIAFK</sequence>
<dbReference type="Proteomes" id="UP000054516">
    <property type="component" value="Unassembled WGS sequence"/>
</dbReference>
<dbReference type="AlphaFoldDB" id="A0A1S7UJ25"/>
<dbReference type="STRING" id="77044.A0A1S7UJ25"/>
<reference evidence="2" key="1">
    <citation type="submission" date="2016-03" db="EMBL/GenBank/DDBJ databases">
        <title>Draft genome sequence of Rosellinia necatrix.</title>
        <authorList>
            <person name="Kanematsu S."/>
        </authorList>
    </citation>
    <scope>NUCLEOTIDE SEQUENCE [LARGE SCALE GENOMIC DNA]</scope>
    <source>
        <strain evidence="2">W97</strain>
    </source>
</reference>
<dbReference type="OrthoDB" id="1688907at2759"/>
<protein>
    <submittedName>
        <fullName evidence="2">Putative argininosuccinate synthase</fullName>
    </submittedName>
</protein>
<dbReference type="InterPro" id="IPR048268">
    <property type="entry name" value="Arginosuc_syn_C"/>
</dbReference>
<proteinExistence type="predicted"/>
<gene>
    <name evidence="2" type="ORF">SAMD00023353_0105460</name>
</gene>
<accession>A0A1S7UJ25</accession>
<evidence type="ECO:0000313" key="2">
    <source>
        <dbReference type="EMBL" id="GAP83008.1"/>
    </source>
</evidence>